<proteinExistence type="predicted"/>
<gene>
    <name evidence="1" type="ORF">J3E07_001600</name>
</gene>
<accession>A0A8J7RQ10</accession>
<evidence type="ECO:0000313" key="1">
    <source>
        <dbReference type="EMBL" id="MBP2202159.1"/>
    </source>
</evidence>
<dbReference type="AlphaFoldDB" id="A0A8J7RQ10"/>
<evidence type="ECO:0000313" key="2">
    <source>
        <dbReference type="Proteomes" id="UP000740329"/>
    </source>
</evidence>
<sequence length="295" mass="33139">MEFSMPFDSVDGDERLYSAEDFSDFFNMIISNGVRDPFGSLTVSANGQNMKTSVSAGTAMINGKYYKNTEAIEFLHDALPTGQNRIDRVVLRLDNSVVNRNIKLAVLKGVVSSTPVAPELTRDENIYELSLAQVKVTGGRNYLTTEDITDERTDEAVCGVANTANHESMIDSWVSYFKEKYQLSPVGELMLIDSSEQIPNPYNVPNWELFDTIRFEFGWQDSSGERPAMARLILNGEEHLLITNNWYNCRFKSVRIPSCKTINWSLGAIYPEGYGIGQLVYIKIIGECGTHLLQN</sequence>
<dbReference type="Proteomes" id="UP000740329">
    <property type="component" value="Unassembled WGS sequence"/>
</dbReference>
<reference evidence="1" key="1">
    <citation type="submission" date="2021-03" db="EMBL/GenBank/DDBJ databases">
        <title>Genomic Encyclopedia of Type Strains, Phase IV (KMG-V): Genome sequencing to study the core and pangenomes of soil and plant-associated prokaryotes.</title>
        <authorList>
            <person name="Whitman W."/>
        </authorList>
    </citation>
    <scope>NUCLEOTIDE SEQUENCE</scope>
    <source>
        <strain evidence="1">C4</strain>
    </source>
</reference>
<comment type="caution">
    <text evidence="1">The sequence shown here is derived from an EMBL/GenBank/DDBJ whole genome shotgun (WGS) entry which is preliminary data.</text>
</comment>
<dbReference type="RefSeq" id="WP_209591677.1">
    <property type="nucleotide sequence ID" value="NZ_JAGGMV010000007.1"/>
</dbReference>
<name>A0A8J7RQ10_METVO</name>
<protein>
    <submittedName>
        <fullName evidence="1">Uncharacterized protein</fullName>
    </submittedName>
</protein>
<dbReference type="EMBL" id="JAGGMV010000007">
    <property type="protein sequence ID" value="MBP2202159.1"/>
    <property type="molecule type" value="Genomic_DNA"/>
</dbReference>
<organism evidence="1 2">
    <name type="scientific">Methanococcus voltae</name>
    <dbReference type="NCBI Taxonomy" id="2188"/>
    <lineage>
        <taxon>Archaea</taxon>
        <taxon>Methanobacteriati</taxon>
        <taxon>Methanobacteriota</taxon>
        <taxon>Methanomada group</taxon>
        <taxon>Methanococci</taxon>
        <taxon>Methanococcales</taxon>
        <taxon>Methanococcaceae</taxon>
        <taxon>Methanococcus</taxon>
    </lineage>
</organism>